<evidence type="ECO:0000313" key="3">
    <source>
        <dbReference type="Proteomes" id="UP000678393"/>
    </source>
</evidence>
<dbReference type="PANTHER" id="PTHR31022">
    <property type="entry name" value="CENTRIOLE, CILIA AND SPINDLE-ASSOCIATED PROTEIN"/>
    <property type="match status" value="1"/>
</dbReference>
<feature type="compositionally biased region" description="Basic and acidic residues" evidence="1">
    <location>
        <begin position="165"/>
        <end position="178"/>
    </location>
</feature>
<dbReference type="GO" id="GO:1901673">
    <property type="term" value="P:regulation of mitotic spindle assembly"/>
    <property type="evidence" value="ECO:0007669"/>
    <property type="project" value="TreeGrafter"/>
</dbReference>
<evidence type="ECO:0000313" key="2">
    <source>
        <dbReference type="EMBL" id="CAG5118392.1"/>
    </source>
</evidence>
<dbReference type="PANTHER" id="PTHR31022:SF4">
    <property type="entry name" value="CENTRIOLE, CILIA AND SPINDLE-ASSOCIATED PROTEIN"/>
    <property type="match status" value="1"/>
</dbReference>
<dbReference type="GO" id="GO:0005814">
    <property type="term" value="C:centriole"/>
    <property type="evidence" value="ECO:0007669"/>
    <property type="project" value="TreeGrafter"/>
</dbReference>
<sequence length="407" mass="46282">MVVRKSEYQKQYKACIIKKNEGAYLENLNLRHQRRDREFLHTPICWENSSDEDEKTSSGCSEEEQSKPKIQPHKEPEYQSLAEILSDSKKKAESARRQAFLEGFKRPSDNANGITGEEKQLINADVLTKLNMEEKKQNETGSLNNTTKNESVAVKSNVVNDPVADENRRSNKADLTRAAELDRNNRDVSEYRSCVVGGLLKEDIKLPAVNQKIKKERKRSKEPEGFKKIKPSSALDRRCYSSRLSSVTEGSYVPQLLYTPRARKPHQSHIPRTKSTPVSPETPLKERPLFLAYGAGDKEDSLTTHRTHNVRAPVDVYPSALRAKVRRQEEHRRQADKIHKAASTETMLEKLCAPAADLAGWESEYRKQFHGYQPRDYEKAVSSHAVIPRSSSVRAVHRGGCLLVHVD</sequence>
<dbReference type="OrthoDB" id="6616361at2759"/>
<feature type="compositionally biased region" description="Polar residues" evidence="1">
    <location>
        <begin position="139"/>
        <end position="150"/>
    </location>
</feature>
<feature type="compositionally biased region" description="Basic and acidic residues" evidence="1">
    <location>
        <begin position="64"/>
        <end position="77"/>
    </location>
</feature>
<protein>
    <submittedName>
        <fullName evidence="2">Uncharacterized protein</fullName>
    </submittedName>
</protein>
<dbReference type="GO" id="GO:0005819">
    <property type="term" value="C:spindle"/>
    <property type="evidence" value="ECO:0007669"/>
    <property type="project" value="TreeGrafter"/>
</dbReference>
<keyword evidence="3" id="KW-1185">Reference proteome</keyword>
<comment type="caution">
    <text evidence="2">The sequence shown here is derived from an EMBL/GenBank/DDBJ whole genome shotgun (WGS) entry which is preliminary data.</text>
</comment>
<dbReference type="AlphaFoldDB" id="A0A8S3YSF3"/>
<dbReference type="InterPro" id="IPR029774">
    <property type="entry name" value="CSAP"/>
</dbReference>
<dbReference type="EMBL" id="CAJHNH020000546">
    <property type="protein sequence ID" value="CAG5118392.1"/>
    <property type="molecule type" value="Genomic_DNA"/>
</dbReference>
<dbReference type="Proteomes" id="UP000678393">
    <property type="component" value="Unassembled WGS sequence"/>
</dbReference>
<feature type="compositionally biased region" description="Basic residues" evidence="1">
    <location>
        <begin position="261"/>
        <end position="272"/>
    </location>
</feature>
<accession>A0A8S3YSF3</accession>
<dbReference type="GO" id="GO:0008017">
    <property type="term" value="F:microtubule binding"/>
    <property type="evidence" value="ECO:0007669"/>
    <property type="project" value="TreeGrafter"/>
</dbReference>
<evidence type="ECO:0000256" key="1">
    <source>
        <dbReference type="SAM" id="MobiDB-lite"/>
    </source>
</evidence>
<dbReference type="GO" id="GO:0035869">
    <property type="term" value="C:ciliary transition zone"/>
    <property type="evidence" value="ECO:0007669"/>
    <property type="project" value="TreeGrafter"/>
</dbReference>
<gene>
    <name evidence="2" type="ORF">CUNI_LOCUS3950</name>
</gene>
<proteinExistence type="predicted"/>
<name>A0A8S3YSF3_9EUPU</name>
<feature type="region of interest" description="Disordered" evidence="1">
    <location>
        <begin position="136"/>
        <end position="178"/>
    </location>
</feature>
<feature type="region of interest" description="Disordered" evidence="1">
    <location>
        <begin position="48"/>
        <end position="80"/>
    </location>
</feature>
<dbReference type="Pfam" id="PF15748">
    <property type="entry name" value="CCSAP"/>
    <property type="match status" value="1"/>
</dbReference>
<organism evidence="2 3">
    <name type="scientific">Candidula unifasciata</name>
    <dbReference type="NCBI Taxonomy" id="100452"/>
    <lineage>
        <taxon>Eukaryota</taxon>
        <taxon>Metazoa</taxon>
        <taxon>Spiralia</taxon>
        <taxon>Lophotrochozoa</taxon>
        <taxon>Mollusca</taxon>
        <taxon>Gastropoda</taxon>
        <taxon>Heterobranchia</taxon>
        <taxon>Euthyneura</taxon>
        <taxon>Panpulmonata</taxon>
        <taxon>Eupulmonata</taxon>
        <taxon>Stylommatophora</taxon>
        <taxon>Helicina</taxon>
        <taxon>Helicoidea</taxon>
        <taxon>Geomitridae</taxon>
        <taxon>Candidula</taxon>
    </lineage>
</organism>
<feature type="region of interest" description="Disordered" evidence="1">
    <location>
        <begin position="260"/>
        <end position="283"/>
    </location>
</feature>
<dbReference type="GO" id="GO:0036064">
    <property type="term" value="C:ciliary basal body"/>
    <property type="evidence" value="ECO:0007669"/>
    <property type="project" value="TreeGrafter"/>
</dbReference>
<reference evidence="2" key="1">
    <citation type="submission" date="2021-04" db="EMBL/GenBank/DDBJ databases">
        <authorList>
            <consortium name="Molecular Ecology Group"/>
        </authorList>
    </citation>
    <scope>NUCLEOTIDE SEQUENCE</scope>
</reference>